<keyword evidence="3" id="KW-1185">Reference proteome</keyword>
<evidence type="ECO:0000313" key="2">
    <source>
        <dbReference type="Proteomes" id="UP000038040"/>
    </source>
</evidence>
<reference evidence="1 3" key="2">
    <citation type="submission" date="2018-11" db="EMBL/GenBank/DDBJ databases">
        <authorList>
            <consortium name="Pathogen Informatics"/>
        </authorList>
    </citation>
    <scope>NUCLEOTIDE SEQUENCE [LARGE SCALE GENOMIC DNA]</scope>
</reference>
<reference evidence="4" key="1">
    <citation type="submission" date="2017-02" db="UniProtKB">
        <authorList>
            <consortium name="WormBaseParasite"/>
        </authorList>
    </citation>
    <scope>IDENTIFICATION</scope>
</reference>
<organism evidence="2 4">
    <name type="scientific">Dracunculus medinensis</name>
    <name type="common">Guinea worm</name>
    <dbReference type="NCBI Taxonomy" id="318479"/>
    <lineage>
        <taxon>Eukaryota</taxon>
        <taxon>Metazoa</taxon>
        <taxon>Ecdysozoa</taxon>
        <taxon>Nematoda</taxon>
        <taxon>Chromadorea</taxon>
        <taxon>Rhabditida</taxon>
        <taxon>Spirurina</taxon>
        <taxon>Dracunculoidea</taxon>
        <taxon>Dracunculidae</taxon>
        <taxon>Dracunculus</taxon>
    </lineage>
</organism>
<sequence length="105" mass="12095">MEIADSGEGWMRIGIKSIEYSGKYFEAENPQKRLDAVFIGNTRVLNVRLENLRRSYNKLLVELSYLPVDRETLSQCMFKQHEVDFIPLTKVKFSLESAIPLALGK</sequence>
<dbReference type="Proteomes" id="UP000274756">
    <property type="component" value="Unassembled WGS sequence"/>
</dbReference>
<accession>A0A0N4U7M7</accession>
<evidence type="ECO:0000313" key="3">
    <source>
        <dbReference type="Proteomes" id="UP000274756"/>
    </source>
</evidence>
<evidence type="ECO:0000313" key="1">
    <source>
        <dbReference type="EMBL" id="VDN57183.1"/>
    </source>
</evidence>
<name>A0A0N4U7M7_DRAME</name>
<dbReference type="WBParaSite" id="DME_0000299701-mRNA-1">
    <property type="protein sequence ID" value="DME_0000299701-mRNA-1"/>
    <property type="gene ID" value="DME_0000299701"/>
</dbReference>
<gene>
    <name evidence="1" type="ORF">DME_LOCUS7156</name>
</gene>
<dbReference type="Proteomes" id="UP000038040">
    <property type="component" value="Unplaced"/>
</dbReference>
<evidence type="ECO:0000313" key="4">
    <source>
        <dbReference type="WBParaSite" id="DME_0000299701-mRNA-1"/>
    </source>
</evidence>
<dbReference type="EMBL" id="UYYG01001159">
    <property type="protein sequence ID" value="VDN57183.1"/>
    <property type="molecule type" value="Genomic_DNA"/>
</dbReference>
<dbReference type="AlphaFoldDB" id="A0A0N4U7M7"/>
<protein>
    <submittedName>
        <fullName evidence="4">T3SS_YcgR_N domain-containing protein</fullName>
    </submittedName>
</protein>
<proteinExistence type="predicted"/>